<dbReference type="EMBL" id="AYKH01000003">
    <property type="protein sequence ID" value="ROO29769.1"/>
    <property type="molecule type" value="Genomic_DNA"/>
</dbReference>
<name>A0A423PW14_9GAMM</name>
<comment type="caution">
    <text evidence="2">The sequence shown here is derived from an EMBL/GenBank/DDBJ whole genome shotgun (WGS) entry which is preliminary data.</text>
</comment>
<reference evidence="2 3" key="1">
    <citation type="submission" date="2013-10" db="EMBL/GenBank/DDBJ databases">
        <title>Salinisphaera orenii MK-B5 Genome Sequencing.</title>
        <authorList>
            <person name="Lai Q."/>
            <person name="Li C."/>
            <person name="Shao Z."/>
        </authorList>
    </citation>
    <scope>NUCLEOTIDE SEQUENCE [LARGE SCALE GENOMIC DNA]</scope>
    <source>
        <strain evidence="2 3">MK-B5</strain>
    </source>
</reference>
<sequence>MSDALASGERRPDVFYRPPHTGATMNHGPPVDARRAVNE</sequence>
<proteinExistence type="predicted"/>
<dbReference type="AlphaFoldDB" id="A0A423PW14"/>
<organism evidence="2 3">
    <name type="scientific">Salinisphaera orenii MK-B5</name>
    <dbReference type="NCBI Taxonomy" id="856730"/>
    <lineage>
        <taxon>Bacteria</taxon>
        <taxon>Pseudomonadati</taxon>
        <taxon>Pseudomonadota</taxon>
        <taxon>Gammaproteobacteria</taxon>
        <taxon>Salinisphaerales</taxon>
        <taxon>Salinisphaeraceae</taxon>
        <taxon>Salinisphaera</taxon>
    </lineage>
</organism>
<protein>
    <submittedName>
        <fullName evidence="2">Uncharacterized protein</fullName>
    </submittedName>
</protein>
<feature type="region of interest" description="Disordered" evidence="1">
    <location>
        <begin position="1"/>
        <end position="39"/>
    </location>
</feature>
<gene>
    <name evidence="2" type="ORF">SAOR_03030</name>
</gene>
<accession>A0A423PW14</accession>
<evidence type="ECO:0000313" key="3">
    <source>
        <dbReference type="Proteomes" id="UP000283993"/>
    </source>
</evidence>
<evidence type="ECO:0000256" key="1">
    <source>
        <dbReference type="SAM" id="MobiDB-lite"/>
    </source>
</evidence>
<keyword evidence="3" id="KW-1185">Reference proteome</keyword>
<evidence type="ECO:0000313" key="2">
    <source>
        <dbReference type="EMBL" id="ROO29769.1"/>
    </source>
</evidence>
<dbReference type="Proteomes" id="UP000283993">
    <property type="component" value="Unassembled WGS sequence"/>
</dbReference>